<evidence type="ECO:0000256" key="3">
    <source>
        <dbReference type="ARBA" id="ARBA00022989"/>
    </source>
</evidence>
<dbReference type="InterPro" id="IPR051361">
    <property type="entry name" value="ThrE/Ser_Exporter"/>
</dbReference>
<dbReference type="GO" id="GO:0022857">
    <property type="term" value="F:transmembrane transporter activity"/>
    <property type="evidence" value="ECO:0007669"/>
    <property type="project" value="InterPro"/>
</dbReference>
<protein>
    <recommendedName>
        <fullName evidence="12">DUF1212-domain-containing protein</fullName>
    </recommendedName>
</protein>
<feature type="transmembrane region" description="Helical" evidence="7">
    <location>
        <begin position="661"/>
        <end position="682"/>
    </location>
</feature>
<evidence type="ECO:0000256" key="7">
    <source>
        <dbReference type="SAM" id="Phobius"/>
    </source>
</evidence>
<dbReference type="PANTHER" id="PTHR31082">
    <property type="entry name" value="PHEROMONE-REGULATED MEMBRANE PROTEIN 10"/>
    <property type="match status" value="1"/>
</dbReference>
<feature type="domain" description="Threonine/serine exporter-like N-terminal" evidence="8">
    <location>
        <begin position="376"/>
        <end position="613"/>
    </location>
</feature>
<comment type="similarity">
    <text evidence="5">Belongs to the ThrE exporter (TC 2.A.79) family.</text>
</comment>
<feature type="domain" description="Threonine/Serine exporter ThrE" evidence="9">
    <location>
        <begin position="640"/>
        <end position="767"/>
    </location>
</feature>
<feature type="transmembrane region" description="Helical" evidence="7">
    <location>
        <begin position="748"/>
        <end position="770"/>
    </location>
</feature>
<comment type="subcellular location">
    <subcellularLocation>
        <location evidence="1">Membrane</location>
        <topology evidence="1">Multi-pass membrane protein</topology>
    </subcellularLocation>
</comment>
<evidence type="ECO:0000256" key="1">
    <source>
        <dbReference type="ARBA" id="ARBA00004141"/>
    </source>
</evidence>
<feature type="compositionally biased region" description="Basic residues" evidence="6">
    <location>
        <begin position="168"/>
        <end position="182"/>
    </location>
</feature>
<feature type="region of interest" description="Disordered" evidence="6">
    <location>
        <begin position="164"/>
        <end position="185"/>
    </location>
</feature>
<name>A0A9P6U9J2_9FUNG</name>
<evidence type="ECO:0000256" key="5">
    <source>
        <dbReference type="ARBA" id="ARBA00034125"/>
    </source>
</evidence>
<dbReference type="Pfam" id="PF12821">
    <property type="entry name" value="ThrE_2"/>
    <property type="match status" value="1"/>
</dbReference>
<dbReference type="OrthoDB" id="413008at2759"/>
<organism evidence="10 11">
    <name type="scientific">Mortierella polycephala</name>
    <dbReference type="NCBI Taxonomy" id="41804"/>
    <lineage>
        <taxon>Eukaryota</taxon>
        <taxon>Fungi</taxon>
        <taxon>Fungi incertae sedis</taxon>
        <taxon>Mucoromycota</taxon>
        <taxon>Mortierellomycotina</taxon>
        <taxon>Mortierellomycetes</taxon>
        <taxon>Mortierellales</taxon>
        <taxon>Mortierellaceae</taxon>
        <taxon>Mortierella</taxon>
    </lineage>
</organism>
<evidence type="ECO:0000256" key="4">
    <source>
        <dbReference type="ARBA" id="ARBA00023136"/>
    </source>
</evidence>
<feature type="region of interest" description="Disordered" evidence="6">
    <location>
        <begin position="230"/>
        <end position="253"/>
    </location>
</feature>
<keyword evidence="3 7" id="KW-1133">Transmembrane helix</keyword>
<dbReference type="GO" id="GO:0016020">
    <property type="term" value="C:membrane"/>
    <property type="evidence" value="ECO:0007669"/>
    <property type="project" value="UniProtKB-SubCell"/>
</dbReference>
<dbReference type="InterPro" id="IPR010619">
    <property type="entry name" value="ThrE-like_N"/>
</dbReference>
<dbReference type="InterPro" id="IPR024528">
    <property type="entry name" value="ThrE_2"/>
</dbReference>
<keyword evidence="2 7" id="KW-0812">Transmembrane</keyword>
<feature type="compositionally biased region" description="Basic residues" evidence="6">
    <location>
        <begin position="231"/>
        <end position="253"/>
    </location>
</feature>
<dbReference type="EMBL" id="JAAAJA010000039">
    <property type="protein sequence ID" value="KAG0265036.1"/>
    <property type="molecule type" value="Genomic_DNA"/>
</dbReference>
<feature type="transmembrane region" description="Helical" evidence="7">
    <location>
        <begin position="593"/>
        <end position="617"/>
    </location>
</feature>
<evidence type="ECO:0008006" key="12">
    <source>
        <dbReference type="Google" id="ProtNLM"/>
    </source>
</evidence>
<gene>
    <name evidence="10" type="ORF">BG011_005603</name>
</gene>
<evidence type="ECO:0000313" key="10">
    <source>
        <dbReference type="EMBL" id="KAG0265036.1"/>
    </source>
</evidence>
<feature type="transmembrane region" description="Helical" evidence="7">
    <location>
        <begin position="532"/>
        <end position="551"/>
    </location>
</feature>
<evidence type="ECO:0000313" key="11">
    <source>
        <dbReference type="Proteomes" id="UP000726737"/>
    </source>
</evidence>
<feature type="transmembrane region" description="Helical" evidence="7">
    <location>
        <begin position="506"/>
        <end position="525"/>
    </location>
</feature>
<evidence type="ECO:0000259" key="8">
    <source>
        <dbReference type="Pfam" id="PF06738"/>
    </source>
</evidence>
<keyword evidence="11" id="KW-1185">Reference proteome</keyword>
<feature type="compositionally biased region" description="Acidic residues" evidence="6">
    <location>
        <begin position="105"/>
        <end position="116"/>
    </location>
</feature>
<dbReference type="Proteomes" id="UP000726737">
    <property type="component" value="Unassembled WGS sequence"/>
</dbReference>
<keyword evidence="4 7" id="KW-0472">Membrane</keyword>
<feature type="region of interest" description="Disordered" evidence="6">
    <location>
        <begin position="100"/>
        <end position="124"/>
    </location>
</feature>
<feature type="transmembrane region" description="Helical" evidence="7">
    <location>
        <begin position="637"/>
        <end position="654"/>
    </location>
</feature>
<feature type="transmembrane region" description="Helical" evidence="7">
    <location>
        <begin position="688"/>
        <end position="704"/>
    </location>
</feature>
<evidence type="ECO:0000256" key="6">
    <source>
        <dbReference type="SAM" id="MobiDB-lite"/>
    </source>
</evidence>
<reference evidence="10" key="1">
    <citation type="journal article" date="2020" name="Fungal Divers.">
        <title>Resolving the Mortierellaceae phylogeny through synthesis of multi-gene phylogenetics and phylogenomics.</title>
        <authorList>
            <person name="Vandepol N."/>
            <person name="Liber J."/>
            <person name="Desiro A."/>
            <person name="Na H."/>
            <person name="Kennedy M."/>
            <person name="Barry K."/>
            <person name="Grigoriev I.V."/>
            <person name="Miller A.N."/>
            <person name="O'Donnell K."/>
            <person name="Stajich J.E."/>
            <person name="Bonito G."/>
        </authorList>
    </citation>
    <scope>NUCLEOTIDE SEQUENCE</scope>
    <source>
        <strain evidence="10">KOD948</strain>
    </source>
</reference>
<comment type="caution">
    <text evidence="10">The sequence shown here is derived from an EMBL/GenBank/DDBJ whole genome shotgun (WGS) entry which is preliminary data.</text>
</comment>
<dbReference type="AlphaFoldDB" id="A0A9P6U9J2"/>
<dbReference type="PANTHER" id="PTHR31082:SF4">
    <property type="entry name" value="PHEROMONE-REGULATED MEMBRANE PROTEIN 10"/>
    <property type="match status" value="1"/>
</dbReference>
<accession>A0A9P6U9J2</accession>
<feature type="transmembrane region" description="Helical" evidence="7">
    <location>
        <begin position="563"/>
        <end position="581"/>
    </location>
</feature>
<dbReference type="Pfam" id="PF06738">
    <property type="entry name" value="ThrE"/>
    <property type="match status" value="1"/>
</dbReference>
<proteinExistence type="inferred from homology"/>
<sequence>MQRFEFTPWNPAQRTAGLLLKRSVSPISKSPVRPRIGFKLDHKFAEFAATCSLSRRSYSAGYLTAEEPEITVTTPDGSHATEDHVMTLQNALNDLIEQEGRTTEENNDPEDTDAEEQVITNSDRYKSGVLLTPKVLADRQDSGMEASATSHGIVGSDATLDDLELSERKKKQQRKDKKRSNRFSRLFFRDSQQVTVDTHLAHQGRSPTRPLVQPSKAGVLSNLLKLQDNARHHKPHHTQSSPKPHKEKKKRHVLYSRSANNSATSVATKSVFNTYPPLPMISVTPHGSATGLANLNTATQRNNNSNTNKRHSFQFDYGFPTVFPPGNSPLQSPNGSPRGSFSYDNNTSATPTLYSLSSEEKMRITFAVADILQRQDYVLRLARAMIKFGAPSHRLEDAVDHTARTLELNLQCVYMPNMMIIAFTDYETHTSETHLLKVSAGLDMSKFAQVHQILKLVTHSSMQMDEAIMKLDAITMEKDLWPQWANVLSYALASFCTAPMFYKGNWVDAGVALLIGILVGSMNWISKKVPSYAHICEITMSVVVAFVAEALHNHVCRSAVKMAGIVILLPGYSITCSILELCSGHMISGSVRLFYAIIFSLLLGYGLLIGASLWNLIDPSSRAADVTAVCPEQLDTKWNILFVPLFAITLNVWLKAHPRQWVLAILLSTIGYMISFSTATWAGAKNEVSSALASFAIGLCGNIYQRLTHQLSFQAVVCAVFFLVPGSMGLKGAMAWLTDDMAGGVNFALQMVITAIAISVGLFASALVVYPTGKSRSAQMTF</sequence>
<evidence type="ECO:0000256" key="2">
    <source>
        <dbReference type="ARBA" id="ARBA00022692"/>
    </source>
</evidence>
<feature type="transmembrane region" description="Helical" evidence="7">
    <location>
        <begin position="711"/>
        <end position="728"/>
    </location>
</feature>
<evidence type="ECO:0000259" key="9">
    <source>
        <dbReference type="Pfam" id="PF12821"/>
    </source>
</evidence>